<name>A0A6L2ZMC4_9ENTR</name>
<dbReference type="RefSeq" id="WP_176487440.1">
    <property type="nucleotide sequence ID" value="NZ_BLXO01000001.1"/>
</dbReference>
<dbReference type="AlphaFoldDB" id="A0A6L2ZMC4"/>
<proteinExistence type="predicted"/>
<dbReference type="PANTHER" id="PTHR43000">
    <property type="entry name" value="DTDP-D-GLUCOSE 4,6-DEHYDRATASE-RELATED"/>
    <property type="match status" value="1"/>
</dbReference>
<dbReference type="EMBL" id="BLXO01000001">
    <property type="protein sequence ID" value="GFN45669.1"/>
    <property type="molecule type" value="Genomic_DNA"/>
</dbReference>
<organism evidence="2 3">
    <name type="scientific">Candidatus Regiella insecticola</name>
    <dbReference type="NCBI Taxonomy" id="138073"/>
    <lineage>
        <taxon>Bacteria</taxon>
        <taxon>Pseudomonadati</taxon>
        <taxon>Pseudomonadota</taxon>
        <taxon>Gammaproteobacteria</taxon>
        <taxon>Enterobacterales</taxon>
        <taxon>Enterobacteriaceae</taxon>
        <taxon>aphid secondary symbionts</taxon>
        <taxon>Candidatus Regiella</taxon>
    </lineage>
</organism>
<evidence type="ECO:0000259" key="1">
    <source>
        <dbReference type="Pfam" id="PF16363"/>
    </source>
</evidence>
<dbReference type="Proteomes" id="UP000504714">
    <property type="component" value="Unassembled WGS sequence"/>
</dbReference>
<dbReference type="InterPro" id="IPR036291">
    <property type="entry name" value="NAD(P)-bd_dom_sf"/>
</dbReference>
<reference evidence="2 3" key="1">
    <citation type="submission" date="2020-06" db="EMBL/GenBank/DDBJ databases">
        <title>The genome sequence of Candidatus Regiella insecticola strain Tut.</title>
        <authorList>
            <person name="Nikoh N."/>
            <person name="Tsuchida T."/>
            <person name="Koga R."/>
            <person name="Oshima K."/>
            <person name="Hattori M."/>
            <person name="Fukatsu T."/>
        </authorList>
    </citation>
    <scope>NUCLEOTIDE SEQUENCE [LARGE SCALE GENOMIC DNA]</scope>
    <source>
        <strain evidence="2 3">Tut</strain>
    </source>
</reference>
<gene>
    <name evidence="2" type="ORF">RINTU1_09300</name>
</gene>
<comment type="caution">
    <text evidence="2">The sequence shown here is derived from an EMBL/GenBank/DDBJ whole genome shotgun (WGS) entry which is preliminary data.</text>
</comment>
<accession>A0A6L2ZMC4</accession>
<dbReference type="SUPFAM" id="SSF51735">
    <property type="entry name" value="NAD(P)-binding Rossmann-fold domains"/>
    <property type="match status" value="1"/>
</dbReference>
<evidence type="ECO:0000313" key="2">
    <source>
        <dbReference type="EMBL" id="GFN45669.1"/>
    </source>
</evidence>
<sequence>MATNKRALVTGLTGFTGRYVEAELVAAGFEVYGIGERSSCLPRYTQVNLTDRSALHRVVAACQPDVVLHLAGVAFVVKADVDAFYQVNTLGTHNLLDAIATEAPKVGCVLLASSANIYGNSKQGVLDESTLPNPANDYAVSKLAMENMARLWFDRLPIIITRPFNYTGVGQSEAFLLPKIIGHFQRKASTIELGNCDVFLDFSDVRAVANAYRQLVEVRPIGKVINICSGKSHSLQEVVERVGKIAGYAIQVKVNPSFVRKNEVRSLLGSAELLRSIIGSWNIPPLNDTLEWMYHSPLP</sequence>
<protein>
    <submittedName>
        <fullName evidence="2">GDP-mannose 4,6 dehydratase</fullName>
    </submittedName>
</protein>
<feature type="domain" description="NAD(P)-binding" evidence="1">
    <location>
        <begin position="8"/>
        <end position="279"/>
    </location>
</feature>
<dbReference type="Gene3D" id="3.40.50.720">
    <property type="entry name" value="NAD(P)-binding Rossmann-like Domain"/>
    <property type="match status" value="1"/>
</dbReference>
<dbReference type="Pfam" id="PF16363">
    <property type="entry name" value="GDP_Man_Dehyd"/>
    <property type="match status" value="1"/>
</dbReference>
<dbReference type="InterPro" id="IPR016040">
    <property type="entry name" value="NAD(P)-bd_dom"/>
</dbReference>
<dbReference type="Gene3D" id="3.90.25.10">
    <property type="entry name" value="UDP-galactose 4-epimerase, domain 1"/>
    <property type="match status" value="1"/>
</dbReference>
<evidence type="ECO:0000313" key="3">
    <source>
        <dbReference type="Proteomes" id="UP000504714"/>
    </source>
</evidence>